<reference evidence="7 8" key="1">
    <citation type="submission" date="2018-04" db="EMBL/GenBank/DDBJ databases">
        <title>The genome of golden apple snail Pomacea canaliculata provides insight into stress tolerance and invasive adaptation.</title>
        <authorList>
            <person name="Liu C."/>
            <person name="Liu B."/>
            <person name="Ren Y."/>
            <person name="Zhang Y."/>
            <person name="Wang H."/>
            <person name="Li S."/>
            <person name="Jiang F."/>
            <person name="Yin L."/>
            <person name="Zhang G."/>
            <person name="Qian W."/>
            <person name="Fan W."/>
        </authorList>
    </citation>
    <scope>NUCLEOTIDE SEQUENCE [LARGE SCALE GENOMIC DNA]</scope>
    <source>
        <strain evidence="7">SZHN2017</strain>
        <tissue evidence="7">Muscle</tissue>
    </source>
</reference>
<evidence type="ECO:0000313" key="7">
    <source>
        <dbReference type="EMBL" id="PVD20241.1"/>
    </source>
</evidence>
<dbReference type="GO" id="GO:0006096">
    <property type="term" value="P:glycolytic process"/>
    <property type="evidence" value="ECO:0007669"/>
    <property type="project" value="UniProtKB-KW"/>
</dbReference>
<dbReference type="GO" id="GO:0043843">
    <property type="term" value="F:ADP-specific glucokinase activity"/>
    <property type="evidence" value="ECO:0007669"/>
    <property type="project" value="TreeGrafter"/>
</dbReference>
<dbReference type="AlphaFoldDB" id="A0A2T7NGE4"/>
<keyword evidence="3" id="KW-0418">Kinase</keyword>
<dbReference type="OrthoDB" id="5847021at2759"/>
<dbReference type="PANTHER" id="PTHR21208:SF0">
    <property type="entry name" value="ADP-DEPENDENT GLUCOKINASE"/>
    <property type="match status" value="1"/>
</dbReference>
<evidence type="ECO:0000313" key="8">
    <source>
        <dbReference type="Proteomes" id="UP000245119"/>
    </source>
</evidence>
<proteinExistence type="predicted"/>
<evidence type="ECO:0000256" key="6">
    <source>
        <dbReference type="SAM" id="Phobius"/>
    </source>
</evidence>
<evidence type="ECO:0000256" key="3">
    <source>
        <dbReference type="ARBA" id="ARBA00022777"/>
    </source>
</evidence>
<keyword evidence="4" id="KW-0460">Magnesium</keyword>
<evidence type="ECO:0000256" key="2">
    <source>
        <dbReference type="ARBA" id="ARBA00022723"/>
    </source>
</evidence>
<accession>A0A2T7NGE4</accession>
<keyword evidence="6" id="KW-1133">Transmembrane helix</keyword>
<organism evidence="7 8">
    <name type="scientific">Pomacea canaliculata</name>
    <name type="common">Golden apple snail</name>
    <dbReference type="NCBI Taxonomy" id="400727"/>
    <lineage>
        <taxon>Eukaryota</taxon>
        <taxon>Metazoa</taxon>
        <taxon>Spiralia</taxon>
        <taxon>Lophotrochozoa</taxon>
        <taxon>Mollusca</taxon>
        <taxon>Gastropoda</taxon>
        <taxon>Caenogastropoda</taxon>
        <taxon>Architaenioglossa</taxon>
        <taxon>Ampullarioidea</taxon>
        <taxon>Ampullariidae</taxon>
        <taxon>Pomacea</taxon>
    </lineage>
</organism>
<dbReference type="InterPro" id="IPR007666">
    <property type="entry name" value="ADP_PFK/GK"/>
</dbReference>
<evidence type="ECO:0000256" key="4">
    <source>
        <dbReference type="ARBA" id="ARBA00022842"/>
    </source>
</evidence>
<feature type="transmembrane region" description="Helical" evidence="6">
    <location>
        <begin position="7"/>
        <end position="24"/>
    </location>
</feature>
<protein>
    <recommendedName>
        <fullName evidence="9">ADP-dependent glucokinase</fullName>
    </recommendedName>
</protein>
<keyword evidence="1" id="KW-0808">Transferase</keyword>
<dbReference type="PROSITE" id="PS51255">
    <property type="entry name" value="ADPK"/>
    <property type="match status" value="1"/>
</dbReference>
<evidence type="ECO:0008006" key="9">
    <source>
        <dbReference type="Google" id="ProtNLM"/>
    </source>
</evidence>
<gene>
    <name evidence="7" type="ORF">C0Q70_20737</name>
</gene>
<keyword evidence="2" id="KW-0479">Metal-binding</keyword>
<evidence type="ECO:0000256" key="1">
    <source>
        <dbReference type="ARBA" id="ARBA00022679"/>
    </source>
</evidence>
<dbReference type="PANTHER" id="PTHR21208">
    <property type="entry name" value="ADP-DEPENDENT GLUCOKINASE"/>
    <property type="match status" value="1"/>
</dbReference>
<dbReference type="GO" id="GO:0005783">
    <property type="term" value="C:endoplasmic reticulum"/>
    <property type="evidence" value="ECO:0007669"/>
    <property type="project" value="TreeGrafter"/>
</dbReference>
<dbReference type="SUPFAM" id="SSF53613">
    <property type="entry name" value="Ribokinase-like"/>
    <property type="match status" value="1"/>
</dbReference>
<dbReference type="Proteomes" id="UP000245119">
    <property type="component" value="Linkage Group LG13"/>
</dbReference>
<evidence type="ECO:0000256" key="5">
    <source>
        <dbReference type="ARBA" id="ARBA00023152"/>
    </source>
</evidence>
<dbReference type="InterPro" id="IPR029056">
    <property type="entry name" value="Ribokinase-like"/>
</dbReference>
<dbReference type="GO" id="GO:0046872">
    <property type="term" value="F:metal ion binding"/>
    <property type="evidence" value="ECO:0007669"/>
    <property type="project" value="UniProtKB-KW"/>
</dbReference>
<name>A0A2T7NGE4_POMCA</name>
<dbReference type="OMA" id="FIHYMGR"/>
<dbReference type="GO" id="GO:0006006">
    <property type="term" value="P:glucose metabolic process"/>
    <property type="evidence" value="ECO:0007669"/>
    <property type="project" value="TreeGrafter"/>
</dbReference>
<dbReference type="Gene3D" id="3.40.1190.20">
    <property type="match status" value="1"/>
</dbReference>
<sequence length="478" mass="52987">MTGLPKGVVLATVVMVTSYLYLQWIPATFDVENLDLIESKVLKFWSENIRWPSKNFTRLAVGINADVDLIVSGVDLLTKLGQVPGKERNHNALRSVSDLQETFTYFFTRGCAAERIFADSQAYRDIVKAAISLDKVEKYIGGNAALMAKITASLFPEVKIQFVGPVGPRLQRLMPKNVEIPSSSLVSDDEYHLIMEYKQGQTWGASTAPVATRFICSYDASNSQMTMLETFFASLPQFQPDIIILSGLHMLDGQNEDFFASRLDVLVSGLQQVDSAVPVHLEFASMATQDFIKAILEKVLPEITSLGLNEQELAFAAEVAGGPYGNQAEHKGQPLIHEMSDIILWLLGKYGKSSKNPTSRLTRVHFHSLTYHIVGAHRSHWSNIMSATMAGTRIAGMQACDVQDPDPDIVDLRIPLEFQLFSGDNKRRFDPETSTYTWTIGDYNFVFSPVLVCKQPVKTVGLGDAISATGLMFSQFIP</sequence>
<comment type="caution">
    <text evidence="7">The sequence shown here is derived from an EMBL/GenBank/DDBJ whole genome shotgun (WGS) entry which is preliminary data.</text>
</comment>
<dbReference type="STRING" id="400727.A0A2T7NGE4"/>
<dbReference type="Pfam" id="PF04587">
    <property type="entry name" value="ADP_PFK_GK"/>
    <property type="match status" value="1"/>
</dbReference>
<keyword evidence="8" id="KW-1185">Reference proteome</keyword>
<keyword evidence="5" id="KW-0324">Glycolysis</keyword>
<keyword evidence="6" id="KW-0812">Transmembrane</keyword>
<dbReference type="EMBL" id="PZQS01000013">
    <property type="protein sequence ID" value="PVD20241.1"/>
    <property type="molecule type" value="Genomic_DNA"/>
</dbReference>
<keyword evidence="6" id="KW-0472">Membrane</keyword>